<keyword evidence="3 5" id="KW-0732">Signal</keyword>
<gene>
    <name evidence="6" type="ORF">JRA39_003361</name>
</gene>
<keyword evidence="4" id="KW-0281">Fimbrium</keyword>
<evidence type="ECO:0000256" key="3">
    <source>
        <dbReference type="ARBA" id="ARBA00022729"/>
    </source>
</evidence>
<dbReference type="GO" id="GO:0009289">
    <property type="term" value="C:pilus"/>
    <property type="evidence" value="ECO:0007669"/>
    <property type="project" value="UniProtKB-SubCell"/>
</dbReference>
<evidence type="ECO:0000313" key="6">
    <source>
        <dbReference type="EMBL" id="EMP9434262.1"/>
    </source>
</evidence>
<evidence type="ECO:0000256" key="5">
    <source>
        <dbReference type="SAM" id="SignalP"/>
    </source>
</evidence>
<protein>
    <submittedName>
        <fullName evidence="6">Type 1 fimbrial protein</fullName>
    </submittedName>
</protein>
<comment type="subcellular location">
    <subcellularLocation>
        <location evidence="1">Fimbrium</location>
    </subcellularLocation>
</comment>
<sequence length="185" mass="19181">MLFNKKLAVLAVLASSMVAGSALAADEVGKKGTTVNFKAQLRAASCDVASTTEGSVIDWGVFTVDQTSGKQVKDQLGATKNFDLVLTNCSKAAQTDADVFVRADGKTSLLYPEYFADLGAKSLAVSLESANTPIVPNADTALKFSGDVAANGSTTIPVAAKLILTQLNVAPDTLNVPVTFTVSYN</sequence>
<evidence type="ECO:0000256" key="4">
    <source>
        <dbReference type="ARBA" id="ARBA00023263"/>
    </source>
</evidence>
<dbReference type="InterPro" id="IPR036937">
    <property type="entry name" value="Adhesion_dom_fimbrial_sf"/>
</dbReference>
<dbReference type="InterPro" id="IPR008966">
    <property type="entry name" value="Adhesion_dom_sf"/>
</dbReference>
<feature type="chain" id="PRO_5042589095" evidence="5">
    <location>
        <begin position="25"/>
        <end position="185"/>
    </location>
</feature>
<dbReference type="GO" id="GO:0043709">
    <property type="term" value="P:cell adhesion involved in single-species biofilm formation"/>
    <property type="evidence" value="ECO:0007669"/>
    <property type="project" value="TreeGrafter"/>
</dbReference>
<feature type="signal peptide" evidence="5">
    <location>
        <begin position="1"/>
        <end position="24"/>
    </location>
</feature>
<dbReference type="Gene3D" id="2.60.40.1090">
    <property type="entry name" value="Fimbrial-type adhesion domain"/>
    <property type="match status" value="1"/>
</dbReference>
<reference evidence="6" key="1">
    <citation type="submission" date="2024-02" db="EMBL/GenBank/DDBJ databases">
        <authorList>
            <consortium name="Clinical and Environmental Microbiology Branch: Whole genome sequencing antimicrobial resistance pathogens in the healthcare setting"/>
        </authorList>
    </citation>
    <scope>NUCLEOTIDE SEQUENCE</scope>
    <source>
        <strain evidence="6">2020GO-00142</strain>
    </source>
</reference>
<comment type="similarity">
    <text evidence="2">Belongs to the fimbrial protein family.</text>
</comment>
<dbReference type="SUPFAM" id="SSF49401">
    <property type="entry name" value="Bacterial adhesins"/>
    <property type="match status" value="1"/>
</dbReference>
<dbReference type="InterPro" id="IPR050263">
    <property type="entry name" value="Bact_Fimbrial_Adh_Pro"/>
</dbReference>
<accession>A0AAI9MWT3</accession>
<evidence type="ECO:0000256" key="2">
    <source>
        <dbReference type="ARBA" id="ARBA00006671"/>
    </source>
</evidence>
<organism evidence="6">
    <name type="scientific">Providencia stuartii</name>
    <dbReference type="NCBI Taxonomy" id="588"/>
    <lineage>
        <taxon>Bacteria</taxon>
        <taxon>Pseudomonadati</taxon>
        <taxon>Pseudomonadota</taxon>
        <taxon>Gammaproteobacteria</taxon>
        <taxon>Enterobacterales</taxon>
        <taxon>Morganellaceae</taxon>
        <taxon>Providencia</taxon>
    </lineage>
</organism>
<evidence type="ECO:0000256" key="1">
    <source>
        <dbReference type="ARBA" id="ARBA00004561"/>
    </source>
</evidence>
<proteinExistence type="inferred from homology"/>
<dbReference type="AlphaFoldDB" id="A0AAI9MWT3"/>
<dbReference type="PANTHER" id="PTHR33420">
    <property type="entry name" value="FIMBRIAL SUBUNIT ELFA-RELATED"/>
    <property type="match status" value="1"/>
</dbReference>
<name>A0AAI9MWT3_PROST</name>
<comment type="caution">
    <text evidence="6">The sequence shown here is derived from an EMBL/GenBank/DDBJ whole genome shotgun (WGS) entry which is preliminary data.</text>
</comment>
<dbReference type="EMBL" id="AAZDVE040000032">
    <property type="protein sequence ID" value="EMP9434262.1"/>
    <property type="molecule type" value="Genomic_DNA"/>
</dbReference>
<dbReference type="PANTHER" id="PTHR33420:SF3">
    <property type="entry name" value="FIMBRIAL SUBUNIT ELFA"/>
    <property type="match status" value="1"/>
</dbReference>